<sequence length="181" mass="19829">MRDPFLRAIPVPRTYPAIPPVFGSAVVVPPPSNSLPLTPCDRGVTIASLWTSPLVPVPIVPPRAATLSAPYATSLRRIDWPSGVRLRAFQAVGRSRVAPNCAGLTFPESIRQSERATGPQGNIPDQPAPNFPPLQPDFLIPIPQIARPRRFASTIRAHSVRTDRKSRPRQLHRVVVVIVRV</sequence>
<evidence type="ECO:0000313" key="1">
    <source>
        <dbReference type="EMBL" id="PYI11683.1"/>
    </source>
</evidence>
<dbReference type="VEuPathDB" id="FungiDB:BO78DRAFT_413496"/>
<dbReference type="EMBL" id="KZ826317">
    <property type="protein sequence ID" value="PYI11683.1"/>
    <property type="molecule type" value="Genomic_DNA"/>
</dbReference>
<dbReference type="AlphaFoldDB" id="A0A319FNB5"/>
<proteinExistence type="predicted"/>
<keyword evidence="2" id="KW-1185">Reference proteome</keyword>
<name>A0A319FNB5_ASPSB</name>
<accession>A0A319FNB5</accession>
<evidence type="ECO:0000313" key="2">
    <source>
        <dbReference type="Proteomes" id="UP000248423"/>
    </source>
</evidence>
<gene>
    <name evidence="1" type="ORF">BO78DRAFT_413496</name>
</gene>
<protein>
    <submittedName>
        <fullName evidence="1">Uncharacterized protein</fullName>
    </submittedName>
</protein>
<organism evidence="1 2">
    <name type="scientific">Aspergillus sclerotiicarbonarius (strain CBS 121057 / IBT 28362)</name>
    <dbReference type="NCBI Taxonomy" id="1448318"/>
    <lineage>
        <taxon>Eukaryota</taxon>
        <taxon>Fungi</taxon>
        <taxon>Dikarya</taxon>
        <taxon>Ascomycota</taxon>
        <taxon>Pezizomycotina</taxon>
        <taxon>Eurotiomycetes</taxon>
        <taxon>Eurotiomycetidae</taxon>
        <taxon>Eurotiales</taxon>
        <taxon>Aspergillaceae</taxon>
        <taxon>Aspergillus</taxon>
        <taxon>Aspergillus subgen. Circumdati</taxon>
    </lineage>
</organism>
<dbReference type="Proteomes" id="UP000248423">
    <property type="component" value="Unassembled WGS sequence"/>
</dbReference>
<reference evidence="1 2" key="1">
    <citation type="submission" date="2018-02" db="EMBL/GenBank/DDBJ databases">
        <title>The genomes of Aspergillus section Nigri reveals drivers in fungal speciation.</title>
        <authorList>
            <consortium name="DOE Joint Genome Institute"/>
            <person name="Vesth T.C."/>
            <person name="Nybo J."/>
            <person name="Theobald S."/>
            <person name="Brandl J."/>
            <person name="Frisvad J.C."/>
            <person name="Nielsen K.F."/>
            <person name="Lyhne E.K."/>
            <person name="Kogle M.E."/>
            <person name="Kuo A."/>
            <person name="Riley R."/>
            <person name="Clum A."/>
            <person name="Nolan M."/>
            <person name="Lipzen A."/>
            <person name="Salamov A."/>
            <person name="Henrissat B."/>
            <person name="Wiebenga A."/>
            <person name="De vries R.P."/>
            <person name="Grigoriev I.V."/>
            <person name="Mortensen U.H."/>
            <person name="Andersen M.R."/>
            <person name="Baker S.E."/>
        </authorList>
    </citation>
    <scope>NUCLEOTIDE SEQUENCE [LARGE SCALE GENOMIC DNA]</scope>
    <source>
        <strain evidence="1 2">CBS 121057</strain>
    </source>
</reference>